<accession>A0A8S5SW32</accession>
<name>A0A8S5SW32_9CAUD</name>
<protein>
    <submittedName>
        <fullName evidence="1">Uncharacterized protein</fullName>
    </submittedName>
</protein>
<proteinExistence type="predicted"/>
<dbReference type="EMBL" id="BK032682">
    <property type="protein sequence ID" value="DAF54746.1"/>
    <property type="molecule type" value="Genomic_DNA"/>
</dbReference>
<sequence>MQMLSCSGESSCDVYFKLYIKIVSIELILELQMI</sequence>
<reference evidence="1" key="1">
    <citation type="journal article" date="2021" name="Proc. Natl. Acad. Sci. U.S.A.">
        <title>A Catalog of Tens of Thousands of Viruses from Human Metagenomes Reveals Hidden Associations with Chronic Diseases.</title>
        <authorList>
            <person name="Tisza M.J."/>
            <person name="Buck C.B."/>
        </authorList>
    </citation>
    <scope>NUCLEOTIDE SEQUENCE</scope>
    <source>
        <strain evidence="1">CtqPo10</strain>
    </source>
</reference>
<evidence type="ECO:0000313" key="1">
    <source>
        <dbReference type="EMBL" id="DAF54746.1"/>
    </source>
</evidence>
<organism evidence="1">
    <name type="scientific">Siphoviridae sp. ctqPo10</name>
    <dbReference type="NCBI Taxonomy" id="2827948"/>
    <lineage>
        <taxon>Viruses</taxon>
        <taxon>Duplodnaviria</taxon>
        <taxon>Heunggongvirae</taxon>
        <taxon>Uroviricota</taxon>
        <taxon>Caudoviricetes</taxon>
    </lineage>
</organism>